<reference evidence="2" key="2">
    <citation type="submission" date="2021-09" db="EMBL/GenBank/DDBJ databases">
        <authorList>
            <person name="Jia N."/>
            <person name="Wang J."/>
            <person name="Shi W."/>
            <person name="Du L."/>
            <person name="Sun Y."/>
            <person name="Zhan W."/>
            <person name="Jiang J."/>
            <person name="Wang Q."/>
            <person name="Zhang B."/>
            <person name="Ji P."/>
            <person name="Sakyi L.B."/>
            <person name="Cui X."/>
            <person name="Yuan T."/>
            <person name="Jiang B."/>
            <person name="Yang W."/>
            <person name="Lam T.T.-Y."/>
            <person name="Chang Q."/>
            <person name="Ding S."/>
            <person name="Wang X."/>
            <person name="Zhu J."/>
            <person name="Ruan X."/>
            <person name="Zhao L."/>
            <person name="Wei J."/>
            <person name="Que T."/>
            <person name="Du C."/>
            <person name="Cheng J."/>
            <person name="Dai P."/>
            <person name="Han X."/>
            <person name="Huang E."/>
            <person name="Gao Y."/>
            <person name="Liu J."/>
            <person name="Shao H."/>
            <person name="Ye R."/>
            <person name="Li L."/>
            <person name="Wei W."/>
            <person name="Wang X."/>
            <person name="Wang C."/>
            <person name="Huo Q."/>
            <person name="Li W."/>
            <person name="Guo W."/>
            <person name="Chen H."/>
            <person name="Chen S."/>
            <person name="Zhou L."/>
            <person name="Zhou L."/>
            <person name="Ni X."/>
            <person name="Tian J."/>
            <person name="Zhou Y."/>
            <person name="Sheng Y."/>
            <person name="Liu T."/>
            <person name="Pan Y."/>
            <person name="Xia L."/>
            <person name="Li J."/>
            <person name="Zhao F."/>
            <person name="Cao W."/>
        </authorList>
    </citation>
    <scope>NUCLEOTIDE SEQUENCE</scope>
    <source>
        <strain evidence="2">Rsan-2018</strain>
        <tissue evidence="2">Larvae</tissue>
    </source>
</reference>
<feature type="region of interest" description="Disordered" evidence="1">
    <location>
        <begin position="20"/>
        <end position="46"/>
    </location>
</feature>
<proteinExistence type="predicted"/>
<accession>A0A9D4T470</accession>
<keyword evidence="3" id="KW-1185">Reference proteome</keyword>
<evidence type="ECO:0000256" key="1">
    <source>
        <dbReference type="SAM" id="MobiDB-lite"/>
    </source>
</evidence>
<gene>
    <name evidence="2" type="ORF">HPB52_018313</name>
</gene>
<protein>
    <submittedName>
        <fullName evidence="2">Uncharacterized protein</fullName>
    </submittedName>
</protein>
<comment type="caution">
    <text evidence="2">The sequence shown here is derived from an EMBL/GenBank/DDBJ whole genome shotgun (WGS) entry which is preliminary data.</text>
</comment>
<dbReference type="EMBL" id="JABSTV010001248">
    <property type="protein sequence ID" value="KAH7969452.1"/>
    <property type="molecule type" value="Genomic_DNA"/>
</dbReference>
<organism evidence="2 3">
    <name type="scientific">Rhipicephalus sanguineus</name>
    <name type="common">Brown dog tick</name>
    <name type="synonym">Ixodes sanguineus</name>
    <dbReference type="NCBI Taxonomy" id="34632"/>
    <lineage>
        <taxon>Eukaryota</taxon>
        <taxon>Metazoa</taxon>
        <taxon>Ecdysozoa</taxon>
        <taxon>Arthropoda</taxon>
        <taxon>Chelicerata</taxon>
        <taxon>Arachnida</taxon>
        <taxon>Acari</taxon>
        <taxon>Parasitiformes</taxon>
        <taxon>Ixodida</taxon>
        <taxon>Ixodoidea</taxon>
        <taxon>Ixodidae</taxon>
        <taxon>Rhipicephalinae</taxon>
        <taxon>Rhipicephalus</taxon>
        <taxon>Rhipicephalus</taxon>
    </lineage>
</organism>
<dbReference type="AlphaFoldDB" id="A0A9D4T470"/>
<evidence type="ECO:0000313" key="2">
    <source>
        <dbReference type="EMBL" id="KAH7969452.1"/>
    </source>
</evidence>
<evidence type="ECO:0000313" key="3">
    <source>
        <dbReference type="Proteomes" id="UP000821837"/>
    </source>
</evidence>
<sequence length="108" mass="12348">MPRSSTVFKKRRFIGNRYMSADRGNECRRQRSSTSERLQRSEASKLSHSALCMDGDKRFANVRIVKALQSVGEGAAARKKLCSVLDLHAPPAKFSRYHEELLIHEKEK</sequence>
<name>A0A9D4T470_RHISA</name>
<dbReference type="Proteomes" id="UP000821837">
    <property type="component" value="Unassembled WGS sequence"/>
</dbReference>
<reference evidence="2" key="1">
    <citation type="journal article" date="2020" name="Cell">
        <title>Large-Scale Comparative Analyses of Tick Genomes Elucidate Their Genetic Diversity and Vector Capacities.</title>
        <authorList>
            <consortium name="Tick Genome and Microbiome Consortium (TIGMIC)"/>
            <person name="Jia N."/>
            <person name="Wang J."/>
            <person name="Shi W."/>
            <person name="Du L."/>
            <person name="Sun Y."/>
            <person name="Zhan W."/>
            <person name="Jiang J.F."/>
            <person name="Wang Q."/>
            <person name="Zhang B."/>
            <person name="Ji P."/>
            <person name="Bell-Sakyi L."/>
            <person name="Cui X.M."/>
            <person name="Yuan T.T."/>
            <person name="Jiang B.G."/>
            <person name="Yang W.F."/>
            <person name="Lam T.T."/>
            <person name="Chang Q.C."/>
            <person name="Ding S.J."/>
            <person name="Wang X.J."/>
            <person name="Zhu J.G."/>
            <person name="Ruan X.D."/>
            <person name="Zhao L."/>
            <person name="Wei J.T."/>
            <person name="Ye R.Z."/>
            <person name="Que T.C."/>
            <person name="Du C.H."/>
            <person name="Zhou Y.H."/>
            <person name="Cheng J.X."/>
            <person name="Dai P.F."/>
            <person name="Guo W.B."/>
            <person name="Han X.H."/>
            <person name="Huang E.J."/>
            <person name="Li L.F."/>
            <person name="Wei W."/>
            <person name="Gao Y.C."/>
            <person name="Liu J.Z."/>
            <person name="Shao H.Z."/>
            <person name="Wang X."/>
            <person name="Wang C.C."/>
            <person name="Yang T.C."/>
            <person name="Huo Q.B."/>
            <person name="Li W."/>
            <person name="Chen H.Y."/>
            <person name="Chen S.E."/>
            <person name="Zhou L.G."/>
            <person name="Ni X.B."/>
            <person name="Tian J.H."/>
            <person name="Sheng Y."/>
            <person name="Liu T."/>
            <person name="Pan Y.S."/>
            <person name="Xia L.Y."/>
            <person name="Li J."/>
            <person name="Zhao F."/>
            <person name="Cao W.C."/>
        </authorList>
    </citation>
    <scope>NUCLEOTIDE SEQUENCE</scope>
    <source>
        <strain evidence="2">Rsan-2018</strain>
    </source>
</reference>